<dbReference type="AlphaFoldDB" id="A0A5C4RNI3"/>
<dbReference type="OrthoDB" id="9790530at2"/>
<keyword evidence="3" id="KW-0540">Nuclease</keyword>
<dbReference type="Gene3D" id="3.30.420.10">
    <property type="entry name" value="Ribonuclease H-like superfamily/Ribonuclease H"/>
    <property type="match status" value="1"/>
</dbReference>
<dbReference type="PANTHER" id="PTHR38462">
    <property type="entry name" value="EXONUCLEASE-LIKE PROTEIN"/>
    <property type="match status" value="1"/>
</dbReference>
<accession>A0A5C4RNI3</accession>
<sequence length="332" mass="36081">MNALAERLRVLRREVGVAAGADRSSRPSAAGGEGESLGPSLLAEEGLGRGAALRQEVPEHIRRLLGLRARAVPSRGMIATFAPEDGTTPDRPAVPPRVRGLQAPPSRAPASGDRHLPGDEIAPGLRYLESRHDAPPLPPSVDASFAKDFGAVARDDLLCFDTETTGLAGGTGTRAFMIGASDVVDGQLRIRQLLTTTMAAEEAMLNCFADWLTPRTVLVSYNGRSYDAPLLKTRYRLARLPCPIAPLAHLDLLHPVRRRYRGQWENCRLGTVERRLLQVLREDDLPGSEAPRAWRDYLQGGAATDLRRVLAHNHTDVRSLMDLLAVLATPGR</sequence>
<evidence type="ECO:0000313" key="4">
    <source>
        <dbReference type="Proteomes" id="UP000305760"/>
    </source>
</evidence>
<dbReference type="Proteomes" id="UP000305760">
    <property type="component" value="Unassembled WGS sequence"/>
</dbReference>
<gene>
    <name evidence="3" type="ORF">E1B00_14885</name>
</gene>
<feature type="domain" description="YprB ribonuclease H-like" evidence="2">
    <location>
        <begin position="158"/>
        <end position="326"/>
    </location>
</feature>
<name>A0A5C4RNI3_9GAMM</name>
<feature type="region of interest" description="Disordered" evidence="1">
    <location>
        <begin position="80"/>
        <end position="118"/>
    </location>
</feature>
<dbReference type="EMBL" id="SMDR01000005">
    <property type="protein sequence ID" value="TNJ32682.1"/>
    <property type="molecule type" value="Genomic_DNA"/>
</dbReference>
<protein>
    <submittedName>
        <fullName evidence="3">Exonuclease</fullName>
    </submittedName>
</protein>
<organism evidence="3 4">
    <name type="scientific">Arenimonas terrae</name>
    <dbReference type="NCBI Taxonomy" id="2546226"/>
    <lineage>
        <taxon>Bacteria</taxon>
        <taxon>Pseudomonadati</taxon>
        <taxon>Pseudomonadota</taxon>
        <taxon>Gammaproteobacteria</taxon>
        <taxon>Lysobacterales</taxon>
        <taxon>Lysobacteraceae</taxon>
        <taxon>Arenimonas</taxon>
    </lineage>
</organism>
<reference evidence="3 4" key="1">
    <citation type="submission" date="2019-03" db="EMBL/GenBank/DDBJ databases">
        <title>Arenimonas daejeonensis sp. nov., isolated from compost.</title>
        <authorList>
            <person name="Jeon C.O."/>
        </authorList>
    </citation>
    <scope>NUCLEOTIDE SEQUENCE [LARGE SCALE GENOMIC DNA]</scope>
    <source>
        <strain evidence="3 4">R29</strain>
    </source>
</reference>
<keyword evidence="3" id="KW-0269">Exonuclease</keyword>
<feature type="region of interest" description="Disordered" evidence="1">
    <location>
        <begin position="15"/>
        <end position="43"/>
    </location>
</feature>
<evidence type="ECO:0000313" key="3">
    <source>
        <dbReference type="EMBL" id="TNJ32682.1"/>
    </source>
</evidence>
<dbReference type="Pfam" id="PF13482">
    <property type="entry name" value="RNase_H_2"/>
    <property type="match status" value="1"/>
</dbReference>
<dbReference type="InterPro" id="IPR012337">
    <property type="entry name" value="RNaseH-like_sf"/>
</dbReference>
<dbReference type="InterPro" id="IPR038720">
    <property type="entry name" value="YprB_RNase_H-like_dom"/>
</dbReference>
<evidence type="ECO:0000259" key="2">
    <source>
        <dbReference type="Pfam" id="PF13482"/>
    </source>
</evidence>
<dbReference type="InterPro" id="IPR036397">
    <property type="entry name" value="RNaseH_sf"/>
</dbReference>
<comment type="caution">
    <text evidence="3">The sequence shown here is derived from an EMBL/GenBank/DDBJ whole genome shotgun (WGS) entry which is preliminary data.</text>
</comment>
<dbReference type="GO" id="GO:0004527">
    <property type="term" value="F:exonuclease activity"/>
    <property type="evidence" value="ECO:0007669"/>
    <property type="project" value="UniProtKB-KW"/>
</dbReference>
<evidence type="ECO:0000256" key="1">
    <source>
        <dbReference type="SAM" id="MobiDB-lite"/>
    </source>
</evidence>
<dbReference type="SUPFAM" id="SSF53098">
    <property type="entry name" value="Ribonuclease H-like"/>
    <property type="match status" value="1"/>
</dbReference>
<dbReference type="GO" id="GO:0003676">
    <property type="term" value="F:nucleic acid binding"/>
    <property type="evidence" value="ECO:0007669"/>
    <property type="project" value="InterPro"/>
</dbReference>
<proteinExistence type="predicted"/>
<dbReference type="PANTHER" id="PTHR38462:SF1">
    <property type="entry name" value="YPRB RIBONUCLEASE H-LIKE DOMAIN-CONTAINING PROTEIN"/>
    <property type="match status" value="1"/>
</dbReference>
<keyword evidence="3" id="KW-0378">Hydrolase</keyword>
<keyword evidence="4" id="KW-1185">Reference proteome</keyword>